<organism evidence="1 2">
    <name type="scientific">Eruca vesicaria subsp. sativa</name>
    <name type="common">Garden rocket</name>
    <name type="synonym">Eruca sativa</name>
    <dbReference type="NCBI Taxonomy" id="29727"/>
    <lineage>
        <taxon>Eukaryota</taxon>
        <taxon>Viridiplantae</taxon>
        <taxon>Streptophyta</taxon>
        <taxon>Embryophyta</taxon>
        <taxon>Tracheophyta</taxon>
        <taxon>Spermatophyta</taxon>
        <taxon>Magnoliopsida</taxon>
        <taxon>eudicotyledons</taxon>
        <taxon>Gunneridae</taxon>
        <taxon>Pentapetalae</taxon>
        <taxon>rosids</taxon>
        <taxon>malvids</taxon>
        <taxon>Brassicales</taxon>
        <taxon>Brassicaceae</taxon>
        <taxon>Brassiceae</taxon>
        <taxon>Eruca</taxon>
    </lineage>
</organism>
<evidence type="ECO:0008006" key="3">
    <source>
        <dbReference type="Google" id="ProtNLM"/>
    </source>
</evidence>
<name>A0ABC8JPX3_ERUVS</name>
<comment type="caution">
    <text evidence="1">The sequence shown here is derived from an EMBL/GenBank/DDBJ whole genome shotgun (WGS) entry which is preliminary data.</text>
</comment>
<evidence type="ECO:0000313" key="1">
    <source>
        <dbReference type="EMBL" id="CAH8336490.1"/>
    </source>
</evidence>
<reference evidence="1 2" key="1">
    <citation type="submission" date="2022-03" db="EMBL/GenBank/DDBJ databases">
        <authorList>
            <person name="Macdonald S."/>
            <person name="Ahmed S."/>
            <person name="Newling K."/>
        </authorList>
    </citation>
    <scope>NUCLEOTIDE SEQUENCE [LARGE SCALE GENOMIC DNA]</scope>
</reference>
<gene>
    <name evidence="1" type="ORF">ERUC_LOCUS13816</name>
</gene>
<accession>A0ABC8JPX3</accession>
<keyword evidence="2" id="KW-1185">Reference proteome</keyword>
<dbReference type="Proteomes" id="UP001642260">
    <property type="component" value="Unassembled WGS sequence"/>
</dbReference>
<proteinExistence type="predicted"/>
<evidence type="ECO:0000313" key="2">
    <source>
        <dbReference type="Proteomes" id="UP001642260"/>
    </source>
</evidence>
<protein>
    <recommendedName>
        <fullName evidence="3">Ribosomal protein L27</fullName>
    </recommendedName>
</protein>
<sequence length="67" mass="7147">MMGKTITFPSQKIPTLKISRNVRRRSGGGALGDTCSSGDKILVANRGEIDVQATSRKSFCQHVGPDA</sequence>
<dbReference type="AlphaFoldDB" id="A0ABC8JPX3"/>
<dbReference type="EMBL" id="CAKOAT010130487">
    <property type="protein sequence ID" value="CAH8336490.1"/>
    <property type="molecule type" value="Genomic_DNA"/>
</dbReference>